<dbReference type="GO" id="GO:0005689">
    <property type="term" value="C:U12-type spliceosomal complex"/>
    <property type="evidence" value="ECO:0007669"/>
    <property type="project" value="TreeGrafter"/>
</dbReference>
<dbReference type="InterPro" id="IPR007180">
    <property type="entry name" value="DUF382"/>
</dbReference>
<evidence type="ECO:0000256" key="1">
    <source>
        <dbReference type="SAM" id="Coils"/>
    </source>
</evidence>
<gene>
    <name evidence="4" type="ORF">TSIB3V08_LOCUS9671</name>
</gene>
<evidence type="ECO:0000259" key="3">
    <source>
        <dbReference type="SMART" id="SM00581"/>
    </source>
</evidence>
<feature type="region of interest" description="Disordered" evidence="2">
    <location>
        <begin position="961"/>
        <end position="1004"/>
    </location>
</feature>
<organism evidence="4">
    <name type="scientific">Timema shepardi</name>
    <name type="common">Walking stick</name>
    <dbReference type="NCBI Taxonomy" id="629360"/>
    <lineage>
        <taxon>Eukaryota</taxon>
        <taxon>Metazoa</taxon>
        <taxon>Ecdysozoa</taxon>
        <taxon>Arthropoda</taxon>
        <taxon>Hexapoda</taxon>
        <taxon>Insecta</taxon>
        <taxon>Pterygota</taxon>
        <taxon>Neoptera</taxon>
        <taxon>Polyneoptera</taxon>
        <taxon>Phasmatodea</taxon>
        <taxon>Timematodea</taxon>
        <taxon>Timematoidea</taxon>
        <taxon>Timematidae</taxon>
        <taxon>Timema</taxon>
    </lineage>
</organism>
<feature type="compositionally biased region" description="Acidic residues" evidence="2">
    <location>
        <begin position="812"/>
        <end position="829"/>
    </location>
</feature>
<dbReference type="AlphaFoldDB" id="A0A7R9B546"/>
<feature type="compositionally biased region" description="Basic residues" evidence="2">
    <location>
        <begin position="376"/>
        <end position="397"/>
    </location>
</feature>
<dbReference type="PANTHER" id="PTHR12785">
    <property type="entry name" value="SPLICING FACTOR 3B"/>
    <property type="match status" value="1"/>
</dbReference>
<proteinExistence type="predicted"/>
<feature type="compositionally biased region" description="Basic and acidic residues" evidence="2">
    <location>
        <begin position="407"/>
        <end position="421"/>
    </location>
</feature>
<dbReference type="SMART" id="SM00581">
    <property type="entry name" value="PSP"/>
    <property type="match status" value="1"/>
</dbReference>
<dbReference type="Pfam" id="PF04037">
    <property type="entry name" value="DUF382"/>
    <property type="match status" value="1"/>
</dbReference>
<dbReference type="EMBL" id="OC005788">
    <property type="protein sequence ID" value="CAD7265640.1"/>
    <property type="molecule type" value="Genomic_DNA"/>
</dbReference>
<feature type="region of interest" description="Disordered" evidence="2">
    <location>
        <begin position="325"/>
        <end position="442"/>
    </location>
</feature>
<feature type="compositionally biased region" description="Basic and acidic residues" evidence="2">
    <location>
        <begin position="989"/>
        <end position="1004"/>
    </location>
</feature>
<feature type="compositionally biased region" description="Acidic residues" evidence="2">
    <location>
        <begin position="529"/>
        <end position="539"/>
    </location>
</feature>
<evidence type="ECO:0000256" key="2">
    <source>
        <dbReference type="SAM" id="MobiDB-lite"/>
    </source>
</evidence>
<evidence type="ECO:0000313" key="4">
    <source>
        <dbReference type="EMBL" id="CAD7265640.1"/>
    </source>
</evidence>
<dbReference type="InterPro" id="IPR052584">
    <property type="entry name" value="U2_snRNP_Complex_Component"/>
</dbReference>
<feature type="coiled-coil region" evidence="1">
    <location>
        <begin position="93"/>
        <end position="125"/>
    </location>
</feature>
<keyword evidence="1" id="KW-0175">Coiled coil</keyword>
<sequence>MEKGGLGQDFSVVAGGYCRIFDGCSPINVDGLGWACCWAAGAFPSRGSSGLALKEYLWTERRSSCTSWWAPMPEQPFHERIQKQQLMIEQQRQEELLRLQQSAMAEKQQEEQERQMRQRRQEEELFRLQQEALLEKQRELGRGRLYLEEKLSHLSSGKKENYLGKTTFSIPNQDPNPSPPIIGSLDYRESSTQTMWSLKQQAMSIPPPISVTPVLPPPPPTISGMMPPGIDMTAPPPNTPIAPPPPQMRGPPPAVAMPPPPGMEPMNMPVSGPPGVELDDESRGKLPSLLSIKVDPPPSDMKEVKLPMALEQALAFKTERAKQIGVEAEEMDNQSIPEPPPAPVISRSGLDTIYDLDDDEEEEQRVVVGAGGGGRAHQKDKRSKRKKKKKRRGRHQHKLELELQQQQKKDLETGEKESQKENDEETVTEAAPVIDNWEEVTPDPANSYVDFVSVDEDVAESGGVTDTDIIAKETLGIHELEPMYRQFARIFETFRISDPVKLDDPNDLIPKEPLKEYPPDLKKVPRLEDEYDDDDIEEDENKKQEEKTKLSKRKLKKLTRLSVAELKQLVTRPDVVEMHDVTARDPKLLVQLKAHRNTVPVPRHWCFKRKYLQGKRGIEKPPFDLPEFIKKTGIMEMRAALQEKEDQRTLKAKMRERARPKLGKIDIDYQKLHDAFFKWQTKPRMSIHGDLYYEGKEFETRLKEKKPGDLTDELRTALGMPTGPNAHKVPPPWLIAMQRYGPPPSYPNLKISGLNAPIPEGCSFGYHAGGWGKPPVDENGRPLYGDVFGIQVQDLQAEPEEEEVDTAIWGELESESEEESEEEEDEDEEGGGKEDDTGLVTPVEGLITPSGITSIPAGMETPEIIELRKRKIESEMEGGETPALFQVLPEKRMDRVGGAMMASTHIYDMTGAGAPPPAPVIRRGGLEGSGTVELALDPSELDLVDTDAMAVRYEQQIREQQSQLQKEDLSDMLADHVARQKNKRKQRQQHQDNKQAKKYKEFKF</sequence>
<reference evidence="4" key="1">
    <citation type="submission" date="2020-11" db="EMBL/GenBank/DDBJ databases">
        <authorList>
            <person name="Tran Van P."/>
        </authorList>
    </citation>
    <scope>NUCLEOTIDE SEQUENCE</scope>
</reference>
<feature type="compositionally biased region" description="Basic and acidic residues" evidence="2">
    <location>
        <begin position="502"/>
        <end position="528"/>
    </location>
</feature>
<feature type="domain" description="PSP proline-rich" evidence="3">
    <location>
        <begin position="702"/>
        <end position="760"/>
    </location>
</feature>
<dbReference type="InterPro" id="IPR006568">
    <property type="entry name" value="PSP_pro-rich"/>
</dbReference>
<feature type="compositionally biased region" description="Basic residues" evidence="2">
    <location>
        <begin position="979"/>
        <end position="988"/>
    </location>
</feature>
<feature type="region of interest" description="Disordered" evidence="2">
    <location>
        <begin position="811"/>
        <end position="841"/>
    </location>
</feature>
<feature type="compositionally biased region" description="Acidic residues" evidence="2">
    <location>
        <begin position="354"/>
        <end position="363"/>
    </location>
</feature>
<feature type="region of interest" description="Disordered" evidence="2">
    <location>
        <begin position="502"/>
        <end position="548"/>
    </location>
</feature>
<accession>A0A7R9B546</accession>
<feature type="region of interest" description="Disordered" evidence="2">
    <location>
        <begin position="262"/>
        <end position="282"/>
    </location>
</feature>
<feature type="compositionally biased region" description="Basic and acidic residues" evidence="2">
    <location>
        <begin position="965"/>
        <end position="978"/>
    </location>
</feature>
<name>A0A7R9B546_TIMSH</name>
<dbReference type="PANTHER" id="PTHR12785:SF6">
    <property type="entry name" value="SPLICING FACTOR 3B SUBUNIT 2"/>
    <property type="match status" value="1"/>
</dbReference>
<protein>
    <recommendedName>
        <fullName evidence="3">PSP proline-rich domain-containing protein</fullName>
    </recommendedName>
</protein>
<dbReference type="Pfam" id="PF04046">
    <property type="entry name" value="PSP"/>
    <property type="match status" value="1"/>
</dbReference>